<dbReference type="Proteomes" id="UP000583929">
    <property type="component" value="Unassembled WGS sequence"/>
</dbReference>
<dbReference type="EMBL" id="JAATIQ010000217">
    <property type="protein sequence ID" value="KAF4369589.1"/>
    <property type="molecule type" value="Genomic_DNA"/>
</dbReference>
<protein>
    <submittedName>
        <fullName evidence="1">Uncharacterized protein</fullName>
    </submittedName>
</protein>
<dbReference type="AlphaFoldDB" id="A0A7J6FI75"/>
<comment type="caution">
    <text evidence="1">The sequence shown here is derived from an EMBL/GenBank/DDBJ whole genome shotgun (WGS) entry which is preliminary data.</text>
</comment>
<evidence type="ECO:0000313" key="2">
    <source>
        <dbReference type="Proteomes" id="UP000583929"/>
    </source>
</evidence>
<sequence>MFNIKTFAIRFKVNIVVAKLTTLEHYLLNRESLSKLKPVASHKTSICQTRKRKINSDRGVVCNHTLEYNLYYKVGFWEVIASHIL</sequence>
<reference evidence="1 2" key="1">
    <citation type="journal article" date="2020" name="bioRxiv">
        <title>Sequence and annotation of 42 cannabis genomes reveals extensive copy number variation in cannabinoid synthesis and pathogen resistance genes.</title>
        <authorList>
            <person name="Mckernan K.J."/>
            <person name="Helbert Y."/>
            <person name="Kane L.T."/>
            <person name="Ebling H."/>
            <person name="Zhang L."/>
            <person name="Liu B."/>
            <person name="Eaton Z."/>
            <person name="Mclaughlin S."/>
            <person name="Kingan S."/>
            <person name="Baybayan P."/>
            <person name="Concepcion G."/>
            <person name="Jordan M."/>
            <person name="Riva A."/>
            <person name="Barbazuk W."/>
            <person name="Harkins T."/>
        </authorList>
    </citation>
    <scope>NUCLEOTIDE SEQUENCE [LARGE SCALE GENOMIC DNA]</scope>
    <source>
        <strain evidence="2">cv. Jamaican Lion 4</strain>
        <tissue evidence="1">Leaf</tissue>
    </source>
</reference>
<evidence type="ECO:0000313" key="1">
    <source>
        <dbReference type="EMBL" id="KAF4369589.1"/>
    </source>
</evidence>
<gene>
    <name evidence="1" type="ORF">G4B88_021394</name>
</gene>
<keyword evidence="2" id="KW-1185">Reference proteome</keyword>
<proteinExistence type="predicted"/>
<accession>A0A7J6FI75</accession>
<organism evidence="1 2">
    <name type="scientific">Cannabis sativa</name>
    <name type="common">Hemp</name>
    <name type="synonym">Marijuana</name>
    <dbReference type="NCBI Taxonomy" id="3483"/>
    <lineage>
        <taxon>Eukaryota</taxon>
        <taxon>Viridiplantae</taxon>
        <taxon>Streptophyta</taxon>
        <taxon>Embryophyta</taxon>
        <taxon>Tracheophyta</taxon>
        <taxon>Spermatophyta</taxon>
        <taxon>Magnoliopsida</taxon>
        <taxon>eudicotyledons</taxon>
        <taxon>Gunneridae</taxon>
        <taxon>Pentapetalae</taxon>
        <taxon>rosids</taxon>
        <taxon>fabids</taxon>
        <taxon>Rosales</taxon>
        <taxon>Cannabaceae</taxon>
        <taxon>Cannabis</taxon>
    </lineage>
</organism>
<name>A0A7J6FI75_CANSA</name>